<dbReference type="SUPFAM" id="SSF49879">
    <property type="entry name" value="SMAD/FHA domain"/>
    <property type="match status" value="1"/>
</dbReference>
<feature type="region of interest" description="Disordered" evidence="2">
    <location>
        <begin position="172"/>
        <end position="210"/>
    </location>
</feature>
<sequence>MSESRPLLPPGTWYQPGPAYLIRRADSFVVLTPTAPKPLLDAAWAVLGHGPASDDLLETLAREAGLEGADALGAVLFGTLGGDSTLLGVKGDTPLAAYTHDGRELVAAEDGPALARREGVLRLAFGDLPTEQGPGVLTLESGMVRIRGFVHMTEAAGRLDDAARDALAALVEQDGRSIEDPEVRRRREQNPPPARAPRTPPPAPARPAPAAPLVVPAAAPSAPDAPEPAVPNIFADLLGEPAPAAPPAPAAATTAPAPESARTTAPPPSVPPSAAPSAPGSQEPPDASPPEPARPAPVTPGVAGRDAPRRPSQRSSLFDRAAGSSAGRSAPRPVAPAAPQHASIASSLELTRDPSTLEFSPDEPEPEAGAPSQTPAAPPTAPARPTGPEAGPPAMPPGPQRSTEHSTPAPPPAARPSPAPAPAPAAPEADPVAPEPPAVSPPASPEAGPAATGPAADDPREESRSYDDLFGHTLHRRIEDAARPRHAEEPPPVAPVAPAPGPPAAPGAARPEPDRAAPPPAPAPVSEVPAAEFIDWVPGVRRETSPPPPLATPAAPAAAPPQGVAPAAPAVPSSAASSPGPSHSPAAPSSGPSPSSSSGPPAPAPVPSPGRPAGSAGPIQQPMTAPRAAVTVPALVCPAGHASPPDRDTCRVCGTHVGGPVRTVVRPPLGRLEISTGGTVTLDRTVVLGRRPRASRVGGDDVPLLVTVPSPQQDVSRSHLQIRPEGWHAVATDLATTNGTLLVRSQHETVRLRPHEAVVLVDGDVLDLGDGVVLRWSEQA</sequence>
<keyword evidence="5" id="KW-1185">Reference proteome</keyword>
<keyword evidence="1" id="KW-0597">Phosphoprotein</keyword>
<feature type="compositionally biased region" description="Low complexity" evidence="2">
    <location>
        <begin position="275"/>
        <end position="285"/>
    </location>
</feature>
<feature type="compositionally biased region" description="Pro residues" evidence="2">
    <location>
        <begin position="190"/>
        <end position="210"/>
    </location>
</feature>
<dbReference type="InterPro" id="IPR000253">
    <property type="entry name" value="FHA_dom"/>
</dbReference>
<feature type="compositionally biased region" description="Basic and acidic residues" evidence="2">
    <location>
        <begin position="173"/>
        <end position="189"/>
    </location>
</feature>
<evidence type="ECO:0000256" key="1">
    <source>
        <dbReference type="ARBA" id="ARBA00022553"/>
    </source>
</evidence>
<feature type="compositionally biased region" description="Pro residues" evidence="2">
    <location>
        <begin position="433"/>
        <end position="444"/>
    </location>
</feature>
<reference evidence="4" key="1">
    <citation type="submission" date="2022-10" db="EMBL/GenBank/DDBJ databases">
        <title>Whole-Genome Sequencing of Brachybacterium huguangmaarense BRM-3, Isolated from Betula schmidtii.</title>
        <authorList>
            <person name="Haam D."/>
        </authorList>
    </citation>
    <scope>NUCLEOTIDE SEQUENCE</scope>
    <source>
        <strain evidence="4">BRM-3</strain>
    </source>
</reference>
<dbReference type="EMBL" id="CP107020">
    <property type="protein sequence ID" value="UYG15619.1"/>
    <property type="molecule type" value="Genomic_DNA"/>
</dbReference>
<dbReference type="InterPro" id="IPR008984">
    <property type="entry name" value="SMAD_FHA_dom_sf"/>
</dbReference>
<dbReference type="Proteomes" id="UP001164305">
    <property type="component" value="Chromosome"/>
</dbReference>
<evidence type="ECO:0000259" key="3">
    <source>
        <dbReference type="PROSITE" id="PS50006"/>
    </source>
</evidence>
<feature type="compositionally biased region" description="Pro residues" evidence="2">
    <location>
        <begin position="390"/>
        <end position="399"/>
    </location>
</feature>
<feature type="compositionally biased region" description="Pro residues" evidence="2">
    <location>
        <begin position="265"/>
        <end position="274"/>
    </location>
</feature>
<accession>A0ABY6FYW0</accession>
<dbReference type="PROSITE" id="PS50006">
    <property type="entry name" value="FHA_DOMAIN"/>
    <property type="match status" value="1"/>
</dbReference>
<feature type="compositionally biased region" description="Pro residues" evidence="2">
    <location>
        <begin position="408"/>
        <end position="425"/>
    </location>
</feature>
<feature type="compositionally biased region" description="Low complexity" evidence="2">
    <location>
        <begin position="552"/>
        <end position="599"/>
    </location>
</feature>
<evidence type="ECO:0000313" key="5">
    <source>
        <dbReference type="Proteomes" id="UP001164305"/>
    </source>
</evidence>
<dbReference type="Pfam" id="PF00498">
    <property type="entry name" value="FHA"/>
    <property type="match status" value="1"/>
</dbReference>
<feature type="compositionally biased region" description="Basic and acidic residues" evidence="2">
    <location>
        <begin position="457"/>
        <end position="489"/>
    </location>
</feature>
<feature type="compositionally biased region" description="Pro residues" evidence="2">
    <location>
        <begin position="490"/>
        <end position="505"/>
    </location>
</feature>
<dbReference type="RefSeq" id="WP_263592833.1">
    <property type="nucleotide sequence ID" value="NZ_CP107020.1"/>
</dbReference>
<feature type="compositionally biased region" description="Low complexity" evidence="2">
    <location>
        <begin position="445"/>
        <end position="456"/>
    </location>
</feature>
<feature type="compositionally biased region" description="Pro residues" evidence="2">
    <location>
        <begin position="600"/>
        <end position="610"/>
    </location>
</feature>
<feature type="compositionally biased region" description="Low complexity" evidence="2">
    <location>
        <begin position="250"/>
        <end position="264"/>
    </location>
</feature>
<dbReference type="CDD" id="cd00060">
    <property type="entry name" value="FHA"/>
    <property type="match status" value="1"/>
</dbReference>
<feature type="compositionally biased region" description="Pro residues" evidence="2">
    <location>
        <begin position="286"/>
        <end position="298"/>
    </location>
</feature>
<feature type="compositionally biased region" description="Low complexity" evidence="2">
    <location>
        <begin position="320"/>
        <end position="339"/>
    </location>
</feature>
<evidence type="ECO:0000313" key="4">
    <source>
        <dbReference type="EMBL" id="UYG15619.1"/>
    </source>
</evidence>
<dbReference type="Gene3D" id="2.60.200.20">
    <property type="match status" value="1"/>
</dbReference>
<evidence type="ECO:0000256" key="2">
    <source>
        <dbReference type="SAM" id="MobiDB-lite"/>
    </source>
</evidence>
<protein>
    <submittedName>
        <fullName evidence="4">FHA domain-containing protein</fullName>
    </submittedName>
</protein>
<feature type="compositionally biased region" description="Polar residues" evidence="2">
    <location>
        <begin position="343"/>
        <end position="358"/>
    </location>
</feature>
<gene>
    <name evidence="4" type="ORF">BRM3_08145</name>
</gene>
<name>A0ABY6FYW0_9MICO</name>
<feature type="region of interest" description="Disordered" evidence="2">
    <location>
        <begin position="238"/>
        <end position="625"/>
    </location>
</feature>
<feature type="domain" description="FHA" evidence="3">
    <location>
        <begin position="686"/>
        <end position="742"/>
    </location>
</feature>
<organism evidence="4 5">
    <name type="scientific">Brachybacterium huguangmaarense</name>
    <dbReference type="NCBI Taxonomy" id="1652028"/>
    <lineage>
        <taxon>Bacteria</taxon>
        <taxon>Bacillati</taxon>
        <taxon>Actinomycetota</taxon>
        <taxon>Actinomycetes</taxon>
        <taxon>Micrococcales</taxon>
        <taxon>Dermabacteraceae</taxon>
        <taxon>Brachybacterium</taxon>
    </lineage>
</organism>
<proteinExistence type="predicted"/>